<accession>A0A6L6QDG0</accession>
<dbReference type="RefSeq" id="WP_155453076.1">
    <property type="nucleotide sequence ID" value="NZ_WNKX01000003.1"/>
</dbReference>
<evidence type="ECO:0008006" key="3">
    <source>
        <dbReference type="Google" id="ProtNLM"/>
    </source>
</evidence>
<dbReference type="AlphaFoldDB" id="A0A6L6QDG0"/>
<dbReference type="OrthoDB" id="7595245at2"/>
<protein>
    <recommendedName>
        <fullName evidence="3">DUF4253 domain-containing protein</fullName>
    </recommendedName>
</protein>
<reference evidence="1 2" key="1">
    <citation type="submission" date="2019-11" db="EMBL/GenBank/DDBJ databases">
        <title>Type strains purchased from KCTC, JCM and DSMZ.</title>
        <authorList>
            <person name="Lu H."/>
        </authorList>
    </citation>
    <scope>NUCLEOTIDE SEQUENCE [LARGE SCALE GENOMIC DNA]</scope>
    <source>
        <strain evidence="1 2">JCM 31587</strain>
    </source>
</reference>
<keyword evidence="2" id="KW-1185">Reference proteome</keyword>
<proteinExistence type="predicted"/>
<organism evidence="1 2">
    <name type="scientific">Massilia eburnea</name>
    <dbReference type="NCBI Taxonomy" id="1776165"/>
    <lineage>
        <taxon>Bacteria</taxon>
        <taxon>Pseudomonadati</taxon>
        <taxon>Pseudomonadota</taxon>
        <taxon>Betaproteobacteria</taxon>
        <taxon>Burkholderiales</taxon>
        <taxon>Oxalobacteraceae</taxon>
        <taxon>Telluria group</taxon>
        <taxon>Massilia</taxon>
    </lineage>
</organism>
<dbReference type="EMBL" id="WNKX01000003">
    <property type="protein sequence ID" value="MTW10141.1"/>
    <property type="molecule type" value="Genomic_DNA"/>
</dbReference>
<comment type="caution">
    <text evidence="1">The sequence shown here is derived from an EMBL/GenBank/DDBJ whole genome shotgun (WGS) entry which is preliminary data.</text>
</comment>
<evidence type="ECO:0000313" key="2">
    <source>
        <dbReference type="Proteomes" id="UP000472320"/>
    </source>
</evidence>
<evidence type="ECO:0000313" key="1">
    <source>
        <dbReference type="EMBL" id="MTW10141.1"/>
    </source>
</evidence>
<sequence length="260" mass="29230">MKVRNLEVSDTGNELICNGLLITEIEAFEQLVNLVDEYAEKFPKSSILVSLDDLGQAQYTSMHSTMFHNLDDVEGHDLSNVSTSAFENGEHVGFLSTTSEFFIREDNFKSKSADATFDDACARGLDLEDDELEFLERVHSSPRELLDKRVVLWIVPIKTSATALAACPNGYFSSDLSPFENHALAEHLNAKYGYQLFGIGASCIGFRRHSPLSPGHAESLVRDIARLYDCEKNESKIERIQGLVERHKFLFLKYVESLNL</sequence>
<dbReference type="Proteomes" id="UP000472320">
    <property type="component" value="Unassembled WGS sequence"/>
</dbReference>
<gene>
    <name evidence="1" type="ORF">GM658_05955</name>
</gene>
<name>A0A6L6QDG0_9BURK</name>